<reference evidence="1" key="1">
    <citation type="submission" date="2021-03" db="EMBL/GenBank/DDBJ databases">
        <title>Draft genome sequence of rust myrtle Austropuccinia psidii MF-1, a brazilian biotype.</title>
        <authorList>
            <person name="Quecine M.C."/>
            <person name="Pachon D.M.R."/>
            <person name="Bonatelli M.L."/>
            <person name="Correr F.H."/>
            <person name="Franceschini L.M."/>
            <person name="Leite T.F."/>
            <person name="Margarido G.R.A."/>
            <person name="Almeida C.A."/>
            <person name="Ferrarezi J.A."/>
            <person name="Labate C.A."/>
        </authorList>
    </citation>
    <scope>NUCLEOTIDE SEQUENCE</scope>
    <source>
        <strain evidence="1">MF-1</strain>
    </source>
</reference>
<comment type="caution">
    <text evidence="1">The sequence shown here is derived from an EMBL/GenBank/DDBJ whole genome shotgun (WGS) entry which is preliminary data.</text>
</comment>
<dbReference type="AlphaFoldDB" id="A0A9Q3BMG6"/>
<organism evidence="1 2">
    <name type="scientific">Austropuccinia psidii MF-1</name>
    <dbReference type="NCBI Taxonomy" id="1389203"/>
    <lineage>
        <taxon>Eukaryota</taxon>
        <taxon>Fungi</taxon>
        <taxon>Dikarya</taxon>
        <taxon>Basidiomycota</taxon>
        <taxon>Pucciniomycotina</taxon>
        <taxon>Pucciniomycetes</taxon>
        <taxon>Pucciniales</taxon>
        <taxon>Sphaerophragmiaceae</taxon>
        <taxon>Austropuccinia</taxon>
    </lineage>
</organism>
<dbReference type="Proteomes" id="UP000765509">
    <property type="component" value="Unassembled WGS sequence"/>
</dbReference>
<dbReference type="EMBL" id="AVOT02001664">
    <property type="protein sequence ID" value="MBW0467743.1"/>
    <property type="molecule type" value="Genomic_DNA"/>
</dbReference>
<keyword evidence="2" id="KW-1185">Reference proteome</keyword>
<accession>A0A9Q3BMG6</accession>
<protein>
    <submittedName>
        <fullName evidence="1">Uncharacterized protein</fullName>
    </submittedName>
</protein>
<gene>
    <name evidence="1" type="ORF">O181_007458</name>
</gene>
<sequence>MKDREDGNWNKKGGEGQSLRCLGVVGGIWVDPGIPSSIVGLCGDHSGGDIIPEFSLDFYPGIPRVEGLVHIYLGGVFKVNAVIMDALPTEFLIDVDFLINSAEYCWSGQE</sequence>
<proteinExistence type="predicted"/>
<evidence type="ECO:0000313" key="2">
    <source>
        <dbReference type="Proteomes" id="UP000765509"/>
    </source>
</evidence>
<name>A0A9Q3BMG6_9BASI</name>
<evidence type="ECO:0000313" key="1">
    <source>
        <dbReference type="EMBL" id="MBW0467743.1"/>
    </source>
</evidence>